<evidence type="ECO:0000256" key="2">
    <source>
        <dbReference type="ARBA" id="ARBA00022679"/>
    </source>
</evidence>
<dbReference type="Proteomes" id="UP000250003">
    <property type="component" value="Chromosome"/>
</dbReference>
<feature type="domain" description="Thiamine phosphate synthase/TenI" evidence="12">
    <location>
        <begin position="14"/>
        <end position="194"/>
    </location>
</feature>
<protein>
    <recommendedName>
        <fullName evidence="9">Thiamine-phosphate synthase</fullName>
        <shortName evidence="9">TP synthase</shortName>
        <shortName evidence="9">TPS</shortName>
        <ecNumber evidence="9">2.5.1.3</ecNumber>
    </recommendedName>
    <alternativeName>
        <fullName evidence="9">Thiamine-phosphate pyrophosphorylase</fullName>
        <shortName evidence="9">TMP pyrophosphorylase</shortName>
        <shortName evidence="9">TMP-PPase</shortName>
    </alternativeName>
</protein>
<dbReference type="AlphaFoldDB" id="A0A2Z4UBG1"/>
<feature type="binding site" evidence="9">
    <location>
        <position position="76"/>
    </location>
    <ligand>
        <name>4-amino-2-methyl-5-(diphosphooxymethyl)pyrimidine</name>
        <dbReference type="ChEBI" id="CHEBI:57841"/>
    </ligand>
</feature>
<dbReference type="GO" id="GO:0009228">
    <property type="term" value="P:thiamine biosynthetic process"/>
    <property type="evidence" value="ECO:0007669"/>
    <property type="project" value="UniProtKB-KW"/>
</dbReference>
<evidence type="ECO:0000256" key="3">
    <source>
        <dbReference type="ARBA" id="ARBA00022723"/>
    </source>
</evidence>
<comment type="catalytic activity">
    <reaction evidence="7 9 10">
        <text>2-(2-carboxy-4-methylthiazol-5-yl)ethyl phosphate + 4-amino-2-methyl-5-(diphosphooxymethyl)pyrimidine + 2 H(+) = thiamine phosphate + CO2 + diphosphate</text>
        <dbReference type="Rhea" id="RHEA:47848"/>
        <dbReference type="ChEBI" id="CHEBI:15378"/>
        <dbReference type="ChEBI" id="CHEBI:16526"/>
        <dbReference type="ChEBI" id="CHEBI:33019"/>
        <dbReference type="ChEBI" id="CHEBI:37575"/>
        <dbReference type="ChEBI" id="CHEBI:57841"/>
        <dbReference type="ChEBI" id="CHEBI:62890"/>
        <dbReference type="EC" id="2.5.1.3"/>
    </reaction>
</comment>
<feature type="binding site" evidence="9">
    <location>
        <begin position="191"/>
        <end position="192"/>
    </location>
    <ligand>
        <name>2-[(2R,5Z)-2-carboxy-4-methylthiazol-5(2H)-ylidene]ethyl phosphate</name>
        <dbReference type="ChEBI" id="CHEBI:62899"/>
    </ligand>
</feature>
<dbReference type="InterPro" id="IPR022998">
    <property type="entry name" value="ThiamineP_synth_TenI"/>
</dbReference>
<dbReference type="Gene3D" id="3.20.20.70">
    <property type="entry name" value="Aldolase class I"/>
    <property type="match status" value="1"/>
</dbReference>
<dbReference type="KEGG" id="blau:DQQ01_08535"/>
<dbReference type="UniPathway" id="UPA00060">
    <property type="reaction ID" value="UER00141"/>
</dbReference>
<feature type="binding site" evidence="9">
    <location>
        <position position="77"/>
    </location>
    <ligand>
        <name>Mg(2+)</name>
        <dbReference type="ChEBI" id="CHEBI:18420"/>
    </ligand>
</feature>
<evidence type="ECO:0000256" key="8">
    <source>
        <dbReference type="ARBA" id="ARBA00047883"/>
    </source>
</evidence>
<dbReference type="RefSeq" id="WP_111919673.1">
    <property type="nucleotide sequence ID" value="NZ_CAUWHR010000016.1"/>
</dbReference>
<gene>
    <name evidence="9 13" type="primary">thiE</name>
    <name evidence="13" type="ORF">DQQ01_08535</name>
</gene>
<comment type="cofactor">
    <cofactor evidence="9">
        <name>Mg(2+)</name>
        <dbReference type="ChEBI" id="CHEBI:18420"/>
    </cofactor>
    <text evidence="9">Binds 1 Mg(2+) ion per subunit.</text>
</comment>
<evidence type="ECO:0000313" key="14">
    <source>
        <dbReference type="Proteomes" id="UP000250003"/>
    </source>
</evidence>
<dbReference type="FunFam" id="3.20.20.70:FF:000096">
    <property type="entry name" value="Thiamine-phosphate synthase"/>
    <property type="match status" value="1"/>
</dbReference>
<feature type="binding site" evidence="9">
    <location>
        <position position="96"/>
    </location>
    <ligand>
        <name>Mg(2+)</name>
        <dbReference type="ChEBI" id="CHEBI:18420"/>
    </ligand>
</feature>
<comment type="catalytic activity">
    <reaction evidence="6 9 10">
        <text>4-methyl-5-(2-phosphooxyethyl)-thiazole + 4-amino-2-methyl-5-(diphosphooxymethyl)pyrimidine + H(+) = thiamine phosphate + diphosphate</text>
        <dbReference type="Rhea" id="RHEA:22328"/>
        <dbReference type="ChEBI" id="CHEBI:15378"/>
        <dbReference type="ChEBI" id="CHEBI:33019"/>
        <dbReference type="ChEBI" id="CHEBI:37575"/>
        <dbReference type="ChEBI" id="CHEBI:57841"/>
        <dbReference type="ChEBI" id="CHEBI:58296"/>
        <dbReference type="EC" id="2.5.1.3"/>
    </reaction>
</comment>
<evidence type="ECO:0000259" key="12">
    <source>
        <dbReference type="Pfam" id="PF02581"/>
    </source>
</evidence>
<dbReference type="GO" id="GO:0004789">
    <property type="term" value="F:thiamine-phosphate diphosphorylase activity"/>
    <property type="evidence" value="ECO:0007669"/>
    <property type="project" value="UniProtKB-UniRule"/>
</dbReference>
<name>A0A2Z4UBG1_9FIRM</name>
<evidence type="ECO:0000256" key="4">
    <source>
        <dbReference type="ARBA" id="ARBA00022842"/>
    </source>
</evidence>
<evidence type="ECO:0000256" key="7">
    <source>
        <dbReference type="ARBA" id="ARBA00047851"/>
    </source>
</evidence>
<keyword evidence="5 9" id="KW-0784">Thiamine biosynthesis</keyword>
<evidence type="ECO:0000256" key="6">
    <source>
        <dbReference type="ARBA" id="ARBA00047334"/>
    </source>
</evidence>
<dbReference type="GO" id="GO:0005737">
    <property type="term" value="C:cytoplasm"/>
    <property type="evidence" value="ECO:0007669"/>
    <property type="project" value="TreeGrafter"/>
</dbReference>
<dbReference type="InterPro" id="IPR036206">
    <property type="entry name" value="ThiamineP_synth_sf"/>
</dbReference>
<proteinExistence type="inferred from homology"/>
<feature type="binding site" evidence="9">
    <location>
        <begin position="141"/>
        <end position="143"/>
    </location>
    <ligand>
        <name>2-[(2R,5Z)-2-carboxy-4-methylthiazol-5(2H)-ylidene]ethyl phosphate</name>
        <dbReference type="ChEBI" id="CHEBI:62899"/>
    </ligand>
</feature>
<dbReference type="InterPro" id="IPR034291">
    <property type="entry name" value="TMP_synthase"/>
</dbReference>
<dbReference type="InterPro" id="IPR013785">
    <property type="entry name" value="Aldolase_TIM"/>
</dbReference>
<evidence type="ECO:0000256" key="10">
    <source>
        <dbReference type="RuleBase" id="RU003826"/>
    </source>
</evidence>
<dbReference type="PANTHER" id="PTHR20857:SF23">
    <property type="entry name" value="THIAMINE BIOSYNTHETIC BIFUNCTIONAL ENZYME"/>
    <property type="match status" value="1"/>
</dbReference>
<evidence type="ECO:0000256" key="5">
    <source>
        <dbReference type="ARBA" id="ARBA00022977"/>
    </source>
</evidence>
<evidence type="ECO:0000313" key="13">
    <source>
        <dbReference type="EMBL" id="AWY98184.1"/>
    </source>
</evidence>
<keyword evidence="14" id="KW-1185">Reference proteome</keyword>
<dbReference type="CDD" id="cd00564">
    <property type="entry name" value="TMP_TenI"/>
    <property type="match status" value="1"/>
</dbReference>
<dbReference type="PANTHER" id="PTHR20857">
    <property type="entry name" value="THIAMINE-PHOSPHATE PYROPHOSPHORYLASE"/>
    <property type="match status" value="1"/>
</dbReference>
<comment type="similarity">
    <text evidence="9 10">Belongs to the thiamine-phosphate synthase family.</text>
</comment>
<sequence length="220" mass="23999">MKDRKEQLSKQMQLYAVTDRTWVGEKTFLEQIEESLEGGITFLQLREKHLSEAAFSEEAKNVQKLAAKYKVPFIINDNVEIAGKIQADGVHLGQQDMDPLKARKLLGEDKIIGVSCRTVEAAKKAEDWGADYLGVGAVFSTSTKNDAIVITRETLMEICQAVSIPVVAIGGIRESNLISLKGTGISGIAVVSAIYGQKDIKQACKRLRACAEQITQGGKS</sequence>
<dbReference type="GO" id="GO:0009229">
    <property type="term" value="P:thiamine diphosphate biosynthetic process"/>
    <property type="evidence" value="ECO:0007669"/>
    <property type="project" value="UniProtKB-UniRule"/>
</dbReference>
<dbReference type="EC" id="2.5.1.3" evidence="9"/>
<comment type="pathway">
    <text evidence="1 9 11">Cofactor biosynthesis; thiamine diphosphate biosynthesis; thiamine phosphate from 4-amino-2-methyl-5-diphosphomethylpyrimidine and 4-methyl-5-(2-phosphoethyl)-thiazole: step 1/1.</text>
</comment>
<dbReference type="Pfam" id="PF02581">
    <property type="entry name" value="TMP-TENI"/>
    <property type="match status" value="1"/>
</dbReference>
<dbReference type="NCBIfam" id="TIGR00693">
    <property type="entry name" value="thiE"/>
    <property type="match status" value="1"/>
</dbReference>
<dbReference type="OrthoDB" id="9812206at2"/>
<organism evidence="13 14">
    <name type="scientific">Blautia argi</name>
    <dbReference type="NCBI Taxonomy" id="1912897"/>
    <lineage>
        <taxon>Bacteria</taxon>
        <taxon>Bacillati</taxon>
        <taxon>Bacillota</taxon>
        <taxon>Clostridia</taxon>
        <taxon>Lachnospirales</taxon>
        <taxon>Lachnospiraceae</taxon>
        <taxon>Blautia</taxon>
    </lineage>
</organism>
<evidence type="ECO:0000256" key="9">
    <source>
        <dbReference type="HAMAP-Rule" id="MF_00097"/>
    </source>
</evidence>
<keyword evidence="3 9" id="KW-0479">Metal-binding</keyword>
<keyword evidence="4 9" id="KW-0460">Magnesium</keyword>
<dbReference type="SUPFAM" id="SSF51391">
    <property type="entry name" value="Thiamin phosphate synthase"/>
    <property type="match status" value="1"/>
</dbReference>
<dbReference type="HAMAP" id="MF_00097">
    <property type="entry name" value="TMP_synthase"/>
    <property type="match status" value="1"/>
</dbReference>
<dbReference type="GO" id="GO:0000287">
    <property type="term" value="F:magnesium ion binding"/>
    <property type="evidence" value="ECO:0007669"/>
    <property type="project" value="UniProtKB-UniRule"/>
</dbReference>
<feature type="binding site" evidence="9">
    <location>
        <begin position="44"/>
        <end position="48"/>
    </location>
    <ligand>
        <name>4-amino-2-methyl-5-(diphosphooxymethyl)pyrimidine</name>
        <dbReference type="ChEBI" id="CHEBI:57841"/>
    </ligand>
</feature>
<keyword evidence="2 9" id="KW-0808">Transferase</keyword>
<accession>A0A2Z4UBG1</accession>
<feature type="binding site" evidence="9">
    <location>
        <position position="171"/>
    </location>
    <ligand>
        <name>2-[(2R,5Z)-2-carboxy-4-methylthiazol-5(2H)-ylidene]ethyl phosphate</name>
        <dbReference type="ChEBI" id="CHEBI:62899"/>
    </ligand>
</feature>
<evidence type="ECO:0000256" key="11">
    <source>
        <dbReference type="RuleBase" id="RU004253"/>
    </source>
</evidence>
<feature type="binding site" evidence="9">
    <location>
        <position position="115"/>
    </location>
    <ligand>
        <name>4-amino-2-methyl-5-(diphosphooxymethyl)pyrimidine</name>
        <dbReference type="ChEBI" id="CHEBI:57841"/>
    </ligand>
</feature>
<feature type="binding site" evidence="9">
    <location>
        <position position="144"/>
    </location>
    <ligand>
        <name>4-amino-2-methyl-5-(diphosphooxymethyl)pyrimidine</name>
        <dbReference type="ChEBI" id="CHEBI:57841"/>
    </ligand>
</feature>
<comment type="function">
    <text evidence="9">Condenses 4-methyl-5-(beta-hydroxyethyl)thiazole monophosphate (THZ-P) and 2-methyl-4-amino-5-hydroxymethyl pyrimidine pyrophosphate (HMP-PP) to form thiamine monophosphate (TMP).</text>
</comment>
<evidence type="ECO:0000256" key="1">
    <source>
        <dbReference type="ARBA" id="ARBA00005165"/>
    </source>
</evidence>
<comment type="catalytic activity">
    <reaction evidence="8 9 10">
        <text>2-[(2R,5Z)-2-carboxy-4-methylthiazol-5(2H)-ylidene]ethyl phosphate + 4-amino-2-methyl-5-(diphosphooxymethyl)pyrimidine + 2 H(+) = thiamine phosphate + CO2 + diphosphate</text>
        <dbReference type="Rhea" id="RHEA:47844"/>
        <dbReference type="ChEBI" id="CHEBI:15378"/>
        <dbReference type="ChEBI" id="CHEBI:16526"/>
        <dbReference type="ChEBI" id="CHEBI:33019"/>
        <dbReference type="ChEBI" id="CHEBI:37575"/>
        <dbReference type="ChEBI" id="CHEBI:57841"/>
        <dbReference type="ChEBI" id="CHEBI:62899"/>
        <dbReference type="EC" id="2.5.1.3"/>
    </reaction>
</comment>
<dbReference type="EMBL" id="CP030280">
    <property type="protein sequence ID" value="AWY98184.1"/>
    <property type="molecule type" value="Genomic_DNA"/>
</dbReference>
<reference evidence="14" key="1">
    <citation type="submission" date="2018-06" db="EMBL/GenBank/DDBJ databases">
        <title>Description of Blautia argi sp. nov., a new anaerobic isolated from dog feces.</title>
        <authorList>
            <person name="Chang Y.-H."/>
            <person name="Paek J."/>
            <person name="Shin Y."/>
        </authorList>
    </citation>
    <scope>NUCLEOTIDE SEQUENCE [LARGE SCALE GENOMIC DNA]</scope>
    <source>
        <strain evidence="14">KCTC 15426</strain>
    </source>
</reference>